<proteinExistence type="predicted"/>
<evidence type="ECO:0000256" key="2">
    <source>
        <dbReference type="SAM" id="Phobius"/>
    </source>
</evidence>
<dbReference type="Pfam" id="PF20153">
    <property type="entry name" value="DUF6535"/>
    <property type="match status" value="1"/>
</dbReference>
<organism evidence="4 5">
    <name type="scientific">Agrocybe chaxingu</name>
    <dbReference type="NCBI Taxonomy" id="84603"/>
    <lineage>
        <taxon>Eukaryota</taxon>
        <taxon>Fungi</taxon>
        <taxon>Dikarya</taxon>
        <taxon>Basidiomycota</taxon>
        <taxon>Agaricomycotina</taxon>
        <taxon>Agaricomycetes</taxon>
        <taxon>Agaricomycetidae</taxon>
        <taxon>Agaricales</taxon>
        <taxon>Agaricineae</taxon>
        <taxon>Strophariaceae</taxon>
        <taxon>Agrocybe</taxon>
    </lineage>
</organism>
<gene>
    <name evidence="4" type="ORF">NLJ89_g831</name>
</gene>
<dbReference type="EMBL" id="JANKHO010000038">
    <property type="protein sequence ID" value="KAJ3516905.1"/>
    <property type="molecule type" value="Genomic_DNA"/>
</dbReference>
<feature type="transmembrane region" description="Helical" evidence="2">
    <location>
        <begin position="150"/>
        <end position="173"/>
    </location>
</feature>
<feature type="region of interest" description="Disordered" evidence="1">
    <location>
        <begin position="1"/>
        <end position="33"/>
    </location>
</feature>
<evidence type="ECO:0000313" key="5">
    <source>
        <dbReference type="Proteomes" id="UP001148786"/>
    </source>
</evidence>
<feature type="transmembrane region" description="Helical" evidence="2">
    <location>
        <begin position="206"/>
        <end position="230"/>
    </location>
</feature>
<keyword evidence="2" id="KW-1133">Transmembrane helix</keyword>
<name>A0A9W8TG35_9AGAR</name>
<evidence type="ECO:0000256" key="1">
    <source>
        <dbReference type="SAM" id="MobiDB-lite"/>
    </source>
</evidence>
<feature type="domain" description="DUF6535" evidence="3">
    <location>
        <begin position="58"/>
        <end position="231"/>
    </location>
</feature>
<evidence type="ECO:0000259" key="3">
    <source>
        <dbReference type="Pfam" id="PF20153"/>
    </source>
</evidence>
<keyword evidence="2" id="KW-0812">Transmembrane</keyword>
<accession>A0A9W8TG35</accession>
<reference evidence="4" key="1">
    <citation type="submission" date="2022-07" db="EMBL/GenBank/DDBJ databases">
        <title>Genome Sequence of Agrocybe chaxingu.</title>
        <authorList>
            <person name="Buettner E."/>
        </authorList>
    </citation>
    <scope>NUCLEOTIDE SEQUENCE</scope>
    <source>
        <strain evidence="4">MP-N11</strain>
    </source>
</reference>
<protein>
    <recommendedName>
        <fullName evidence="3">DUF6535 domain-containing protein</fullName>
    </recommendedName>
</protein>
<feature type="compositionally biased region" description="Polar residues" evidence="1">
    <location>
        <begin position="600"/>
        <end position="618"/>
    </location>
</feature>
<evidence type="ECO:0000313" key="4">
    <source>
        <dbReference type="EMBL" id="KAJ3516905.1"/>
    </source>
</evidence>
<keyword evidence="2" id="KW-0472">Membrane</keyword>
<dbReference type="OrthoDB" id="3235960at2759"/>
<comment type="caution">
    <text evidence="4">The sequence shown here is derived from an EMBL/GenBank/DDBJ whole genome shotgun (WGS) entry which is preliminary data.</text>
</comment>
<feature type="transmembrane region" description="Helical" evidence="2">
    <location>
        <begin position="242"/>
        <end position="264"/>
    </location>
</feature>
<keyword evidence="5" id="KW-1185">Reference proteome</keyword>
<dbReference type="Proteomes" id="UP001148786">
    <property type="component" value="Unassembled WGS sequence"/>
</dbReference>
<dbReference type="AlphaFoldDB" id="A0A9W8TG35"/>
<sequence>MPMPTPQHQQQQQQALPNAGRPRSCKMSRSSFQEEIDSTPWRCGDQYNYRPPLQKDPWERCRSLTAKYDTEMCGSWKAEIDNILIFAGLFSASVTAFLIESYKWLQPDSGTYVSQLLTLTYESVSPGDAQEKLSALSDPFPQSTSERINIYWFLSLTLSLATVLVGIIATQWLREYQRDVLLSSKAELSLRQMRHEGLQYWCIPRIIAMLPLLLQCAFILFLLGILDLLWALNQRVAIPITIAVGLMLFSLAATIILPTLQFIFPGNDYLRVAQCAYKSPQSLAILRFVSGVLRLMPQRLRNSMRQHKTFERLLASSWHWSWTDFDLYWRETRDQGLMSKEVAPKSSEKKDSDDIVHALKWILKTFNQTTENITTVLQCINDLPLRVAIEVVRSKHWPCVLPETDVSTIAQCSDEAQRDILNVALMQRFYQTHESLRMFYWESQIRLMNTPIPRNILDWFSDHAFPNKLPDGPAMHLQLLKALLPLFGQGVASSTDIYIASLVVETSTSSRQHSNYQHHQAALDSHYLVEALETWLASPEAGQKKPLRDRILLLLKAWGLMANYFGSAERAQEACSKSIAPTKEFEEPMSLMCHDELPRTSDQPYQSASWPVPLPQTT</sequence>
<dbReference type="InterPro" id="IPR045338">
    <property type="entry name" value="DUF6535"/>
</dbReference>
<feature type="region of interest" description="Disordered" evidence="1">
    <location>
        <begin position="595"/>
        <end position="618"/>
    </location>
</feature>